<dbReference type="PANTHER" id="PTHR15350:SF5">
    <property type="entry name" value="COP9 SIGNALOSOME COMPLEX SUBUNIT 7"/>
    <property type="match status" value="1"/>
</dbReference>
<name>E4X3T7_OIKDI</name>
<organism evidence="5 6">
    <name type="scientific">Oikopleura dioica</name>
    <name type="common">Tunicate</name>
    <dbReference type="NCBI Taxonomy" id="34765"/>
    <lineage>
        <taxon>Eukaryota</taxon>
        <taxon>Metazoa</taxon>
        <taxon>Chordata</taxon>
        <taxon>Tunicata</taxon>
        <taxon>Appendicularia</taxon>
        <taxon>Copelata</taxon>
        <taxon>Oikopleuridae</taxon>
        <taxon>Oikopleura</taxon>
    </lineage>
</organism>
<protein>
    <recommendedName>
        <fullName evidence="4">PCI domain-containing protein</fullName>
    </recommendedName>
</protein>
<evidence type="ECO:0000256" key="3">
    <source>
        <dbReference type="SAM" id="MobiDB-lite"/>
    </source>
</evidence>
<dbReference type="OrthoDB" id="10265275at2759"/>
<reference evidence="5 6" key="1">
    <citation type="journal article" date="2010" name="Science">
        <title>Plasticity of animal genome architecture unmasked by rapid evolution of a pelagic tunicate.</title>
        <authorList>
            <person name="Denoeud F."/>
            <person name="Henriet S."/>
            <person name="Mungpakdee S."/>
            <person name="Aury J.M."/>
            <person name="Da Silva C."/>
            <person name="Brinkmann H."/>
            <person name="Mikhaleva J."/>
            <person name="Olsen L.C."/>
            <person name="Jubin C."/>
            <person name="Canestro C."/>
            <person name="Bouquet J.M."/>
            <person name="Danks G."/>
            <person name="Poulain J."/>
            <person name="Campsteijn C."/>
            <person name="Adamski M."/>
            <person name="Cross I."/>
            <person name="Yadetie F."/>
            <person name="Muffato M."/>
            <person name="Louis A."/>
            <person name="Butcher S."/>
            <person name="Tsagkogeorga G."/>
            <person name="Konrad A."/>
            <person name="Singh S."/>
            <person name="Jensen M.F."/>
            <person name="Cong E.H."/>
            <person name="Eikeseth-Otteraa H."/>
            <person name="Noel B."/>
            <person name="Anthouard V."/>
            <person name="Porcel B.M."/>
            <person name="Kachouri-Lafond R."/>
            <person name="Nishino A."/>
            <person name="Ugolini M."/>
            <person name="Chourrout P."/>
            <person name="Nishida H."/>
            <person name="Aasland R."/>
            <person name="Huzurbazar S."/>
            <person name="Westhof E."/>
            <person name="Delsuc F."/>
            <person name="Lehrach H."/>
            <person name="Reinhardt R."/>
            <person name="Weissenbach J."/>
            <person name="Roy S.W."/>
            <person name="Artiguenave F."/>
            <person name="Postlethwait J.H."/>
            <person name="Manak J.R."/>
            <person name="Thompson E.M."/>
            <person name="Jaillon O."/>
            <person name="Du Pasquier L."/>
            <person name="Boudinot P."/>
            <person name="Liberles D.A."/>
            <person name="Volff J.N."/>
            <person name="Philippe H."/>
            <person name="Lenhard B."/>
            <person name="Roest Crollius H."/>
            <person name="Wincker P."/>
            <person name="Chourrout D."/>
        </authorList>
    </citation>
    <scope>NUCLEOTIDE SEQUENCE [LARGE SCALE GENOMIC DNA]</scope>
</reference>
<dbReference type="AlphaFoldDB" id="E4X3T7"/>
<dbReference type="Pfam" id="PF01399">
    <property type="entry name" value="PCI"/>
    <property type="match status" value="1"/>
</dbReference>
<dbReference type="InterPro" id="IPR000717">
    <property type="entry name" value="PCI_dom"/>
</dbReference>
<dbReference type="InterPro" id="IPR045237">
    <property type="entry name" value="COPS7/eIF3m"/>
</dbReference>
<keyword evidence="2" id="KW-0736">Signalosome</keyword>
<gene>
    <name evidence="5" type="ORF">GSOID_T00001047001</name>
</gene>
<dbReference type="InParanoid" id="E4X3T7"/>
<evidence type="ECO:0000256" key="2">
    <source>
        <dbReference type="ARBA" id="ARBA00022790"/>
    </source>
</evidence>
<proteinExistence type="inferred from homology"/>
<dbReference type="PANTHER" id="PTHR15350">
    <property type="entry name" value="COP9 SIGNALOSOME COMPLEX SUBUNIT 7/DENDRITIC CELL PROTEIN GA17"/>
    <property type="match status" value="1"/>
</dbReference>
<dbReference type="GO" id="GO:0008180">
    <property type="term" value="C:COP9 signalosome"/>
    <property type="evidence" value="ECO:0007669"/>
    <property type="project" value="UniProtKB-KW"/>
</dbReference>
<accession>E4X3T7</accession>
<evidence type="ECO:0000313" key="6">
    <source>
        <dbReference type="Proteomes" id="UP000001307"/>
    </source>
</evidence>
<keyword evidence="6" id="KW-1185">Reference proteome</keyword>
<dbReference type="Proteomes" id="UP000001307">
    <property type="component" value="Unassembled WGS sequence"/>
</dbReference>
<comment type="similarity">
    <text evidence="1">Belongs to the CSN7/EIF3M family. CSN7 subfamily.</text>
</comment>
<evidence type="ECO:0000313" key="5">
    <source>
        <dbReference type="EMBL" id="CBY23725.1"/>
    </source>
</evidence>
<sequence>MFFIRICVTMGRQMTDDEILVFLYDSLKNPENVHFMPIINDRRVKECRVKYNNDKWSMVFDTLELFAFGTWEDYVRGRSDGRYLILNEEAFNLKILSLMSARKELNIGAIPYDMLYEKIGVEVGNTWDLEQIVIGAIQRGLMAGYIDQETKTVFIRNIVSRDVKLSEAEKLAEQAKSWCEKIDIKLDKMMTDDKQRKKKELAMAKHESEHQIKLNRVFNYVKADMIAHAGSSQSQPKTKKTKQKSTTMMTT</sequence>
<feature type="region of interest" description="Disordered" evidence="3">
    <location>
        <begin position="229"/>
        <end position="251"/>
    </location>
</feature>
<dbReference type="EMBL" id="FN653024">
    <property type="protein sequence ID" value="CBY23725.1"/>
    <property type="molecule type" value="Genomic_DNA"/>
</dbReference>
<dbReference type="FunCoup" id="E4X3T7">
    <property type="interactions" value="377"/>
</dbReference>
<evidence type="ECO:0000256" key="1">
    <source>
        <dbReference type="ARBA" id="ARBA00008482"/>
    </source>
</evidence>
<feature type="domain" description="PCI" evidence="4">
    <location>
        <begin position="106"/>
        <end position="156"/>
    </location>
</feature>
<evidence type="ECO:0000259" key="4">
    <source>
        <dbReference type="Pfam" id="PF01399"/>
    </source>
</evidence>